<proteinExistence type="predicted"/>
<reference evidence="1 2" key="1">
    <citation type="submission" date="2016-10" db="EMBL/GenBank/DDBJ databases">
        <title>Chromobacterium muskegensis sp. nov., an insecticidal bacterium isolated from Sphagnum bogs.</title>
        <authorList>
            <person name="Sparks M.E."/>
            <person name="Blackburn M.B."/>
            <person name="Gundersen-Rindal D.E."/>
            <person name="Mitchell A."/>
            <person name="Farrar R."/>
            <person name="Kuhar D."/>
        </authorList>
    </citation>
    <scope>NUCLEOTIDE SEQUENCE [LARGE SCALE GENOMIC DNA]</scope>
    <source>
        <strain evidence="1 2">21-1</strain>
    </source>
</reference>
<name>A0A1D9LHD9_9NEIS</name>
<sequence length="214" mass="22740">MKTTTIQSIKPAQSAPLVLPAAQLRSNAQTLFAQLDKDPAARAEFIHNPVGVLTAKVSQRQLPAQQVSDVNRLLFSMLANDGFRQWMDDYPASPAGKPVSEEQFSKDFAAAVLKHADADLIRAMFKLASDGFGLPGFGNSAEQLLIGPEKSVATPPATPSTSDQTLRSSQNFNGFASGLPFGFGGVADAALLRTVISQLVDQAKQMQAAGQLKV</sequence>
<dbReference type="AlphaFoldDB" id="A0A1D9LHD9"/>
<evidence type="ECO:0000313" key="1">
    <source>
        <dbReference type="EMBL" id="AOZ50671.1"/>
    </source>
</evidence>
<dbReference type="Proteomes" id="UP000178776">
    <property type="component" value="Chromosome"/>
</dbReference>
<protein>
    <submittedName>
        <fullName evidence="1">Uncharacterized protein</fullName>
    </submittedName>
</protein>
<dbReference type="RefSeq" id="WP_046158548.1">
    <property type="nucleotide sequence ID" value="NZ_CP017707.1"/>
</dbReference>
<dbReference type="KEGG" id="cvc:BKX93_12180"/>
<dbReference type="GeneID" id="68841967"/>
<evidence type="ECO:0000313" key="2">
    <source>
        <dbReference type="Proteomes" id="UP000178776"/>
    </source>
</evidence>
<organism evidence="1 2">
    <name type="scientific">Chromobacterium vaccinii</name>
    <dbReference type="NCBI Taxonomy" id="1108595"/>
    <lineage>
        <taxon>Bacteria</taxon>
        <taxon>Pseudomonadati</taxon>
        <taxon>Pseudomonadota</taxon>
        <taxon>Betaproteobacteria</taxon>
        <taxon>Neisseriales</taxon>
        <taxon>Chromobacteriaceae</taxon>
        <taxon>Chromobacterium</taxon>
    </lineage>
</organism>
<accession>A0A1D9LHD9</accession>
<dbReference type="EMBL" id="CP017707">
    <property type="protein sequence ID" value="AOZ50671.1"/>
    <property type="molecule type" value="Genomic_DNA"/>
</dbReference>
<gene>
    <name evidence="1" type="ORF">BKX93_12180</name>
</gene>